<feature type="compositionally biased region" description="Pro residues" evidence="1">
    <location>
        <begin position="40"/>
        <end position="51"/>
    </location>
</feature>
<sequence length="283" mass="29990">MSLGKLDAICARLKSFQQPQGEGATEPTTNGDRAGLVCLHPPPAITPPRPKPSVSNGGTGPAGGASDGPDSACETSSPADSGSPLPPGAGNAASKNHSNLGSPLDISTSFHPPTTISNNNNTKTADYNAKALTVTSSTLSPVSETTPPRGSAETSCDHMVQLSPEEPFHVSHSSPSEDGSLSESTSTSIFTEIQSESPAKPKLNLLAHVSSPAKTQTTNKNEAREASESNANVSHLYRKYQRRKLRRCPKVLQRRPPHRRHCYHRPRKSPNKGLVVSGLWKRA</sequence>
<keyword evidence="3" id="KW-1185">Reference proteome</keyword>
<name>A0A3S1H5Y1_ELYCH</name>
<organism evidence="2 3">
    <name type="scientific">Elysia chlorotica</name>
    <name type="common">Eastern emerald elysia</name>
    <name type="synonym">Sea slug</name>
    <dbReference type="NCBI Taxonomy" id="188477"/>
    <lineage>
        <taxon>Eukaryota</taxon>
        <taxon>Metazoa</taxon>
        <taxon>Spiralia</taxon>
        <taxon>Lophotrochozoa</taxon>
        <taxon>Mollusca</taxon>
        <taxon>Gastropoda</taxon>
        <taxon>Heterobranchia</taxon>
        <taxon>Euthyneura</taxon>
        <taxon>Panpulmonata</taxon>
        <taxon>Sacoglossa</taxon>
        <taxon>Placobranchoidea</taxon>
        <taxon>Plakobranchidae</taxon>
        <taxon>Elysia</taxon>
    </lineage>
</organism>
<dbReference type="EMBL" id="RQTK01001001">
    <property type="protein sequence ID" value="RUS72906.1"/>
    <property type="molecule type" value="Genomic_DNA"/>
</dbReference>
<feature type="region of interest" description="Disordered" evidence="1">
    <location>
        <begin position="15"/>
        <end position="283"/>
    </location>
</feature>
<protein>
    <submittedName>
        <fullName evidence="2">Uncharacterized protein</fullName>
    </submittedName>
</protein>
<accession>A0A3S1H5Y1</accession>
<dbReference type="AlphaFoldDB" id="A0A3S1H5Y1"/>
<feature type="compositionally biased region" description="Low complexity" evidence="1">
    <location>
        <begin position="132"/>
        <end position="148"/>
    </location>
</feature>
<feature type="compositionally biased region" description="Gly residues" evidence="1">
    <location>
        <begin position="57"/>
        <end position="66"/>
    </location>
</feature>
<gene>
    <name evidence="2" type="ORF">EGW08_019326</name>
</gene>
<comment type="caution">
    <text evidence="2">The sequence shown here is derived from an EMBL/GenBank/DDBJ whole genome shotgun (WGS) entry which is preliminary data.</text>
</comment>
<evidence type="ECO:0000313" key="2">
    <source>
        <dbReference type="EMBL" id="RUS72906.1"/>
    </source>
</evidence>
<reference evidence="2 3" key="1">
    <citation type="submission" date="2019-01" db="EMBL/GenBank/DDBJ databases">
        <title>A draft genome assembly of the solar-powered sea slug Elysia chlorotica.</title>
        <authorList>
            <person name="Cai H."/>
            <person name="Li Q."/>
            <person name="Fang X."/>
            <person name="Li J."/>
            <person name="Curtis N.E."/>
            <person name="Altenburger A."/>
            <person name="Shibata T."/>
            <person name="Feng M."/>
            <person name="Maeda T."/>
            <person name="Schwartz J.A."/>
            <person name="Shigenobu S."/>
            <person name="Lundholm N."/>
            <person name="Nishiyama T."/>
            <person name="Yang H."/>
            <person name="Hasebe M."/>
            <person name="Li S."/>
            <person name="Pierce S.K."/>
            <person name="Wang J."/>
        </authorList>
    </citation>
    <scope>NUCLEOTIDE SEQUENCE [LARGE SCALE GENOMIC DNA]</scope>
    <source>
        <strain evidence="2">EC2010</strain>
        <tissue evidence="2">Whole organism of an adult</tissue>
    </source>
</reference>
<evidence type="ECO:0000256" key="1">
    <source>
        <dbReference type="SAM" id="MobiDB-lite"/>
    </source>
</evidence>
<feature type="compositionally biased region" description="Polar residues" evidence="1">
    <location>
        <begin position="93"/>
        <end position="125"/>
    </location>
</feature>
<feature type="compositionally biased region" description="Polar residues" evidence="1">
    <location>
        <begin position="15"/>
        <end position="31"/>
    </location>
</feature>
<evidence type="ECO:0000313" key="3">
    <source>
        <dbReference type="Proteomes" id="UP000271974"/>
    </source>
</evidence>
<dbReference type="Proteomes" id="UP000271974">
    <property type="component" value="Unassembled WGS sequence"/>
</dbReference>
<feature type="compositionally biased region" description="Basic residues" evidence="1">
    <location>
        <begin position="236"/>
        <end position="270"/>
    </location>
</feature>
<feature type="compositionally biased region" description="Low complexity" evidence="1">
    <location>
        <begin position="171"/>
        <end position="197"/>
    </location>
</feature>
<feature type="non-terminal residue" evidence="2">
    <location>
        <position position="283"/>
    </location>
</feature>
<proteinExistence type="predicted"/>